<evidence type="ECO:0000313" key="2">
    <source>
        <dbReference type="Proteomes" id="UP001470230"/>
    </source>
</evidence>
<organism evidence="1 2">
    <name type="scientific">Tritrichomonas musculus</name>
    <dbReference type="NCBI Taxonomy" id="1915356"/>
    <lineage>
        <taxon>Eukaryota</taxon>
        <taxon>Metamonada</taxon>
        <taxon>Parabasalia</taxon>
        <taxon>Tritrichomonadida</taxon>
        <taxon>Tritrichomonadidae</taxon>
        <taxon>Tritrichomonas</taxon>
    </lineage>
</organism>
<keyword evidence="2" id="KW-1185">Reference proteome</keyword>
<evidence type="ECO:0000313" key="1">
    <source>
        <dbReference type="EMBL" id="KAK8876476.1"/>
    </source>
</evidence>
<proteinExistence type="predicted"/>
<name>A0ABR2JG65_9EUKA</name>
<accession>A0ABR2JG65</accession>
<dbReference type="Proteomes" id="UP001470230">
    <property type="component" value="Unassembled WGS sequence"/>
</dbReference>
<reference evidence="1 2" key="1">
    <citation type="submission" date="2024-04" db="EMBL/GenBank/DDBJ databases">
        <title>Tritrichomonas musculus Genome.</title>
        <authorList>
            <person name="Alves-Ferreira E."/>
            <person name="Grigg M."/>
            <person name="Lorenzi H."/>
            <person name="Galac M."/>
        </authorList>
    </citation>
    <scope>NUCLEOTIDE SEQUENCE [LARGE SCALE GENOMIC DNA]</scope>
    <source>
        <strain evidence="1 2">EAF2021</strain>
    </source>
</reference>
<dbReference type="EMBL" id="JAPFFF010000012">
    <property type="protein sequence ID" value="KAK8876476.1"/>
    <property type="molecule type" value="Genomic_DNA"/>
</dbReference>
<sequence>MDAGEEEEDFVDPFSPSAMYVKGSKLYGSNETGLEKWKNDLLKFVSEDFHNSLNSDDADVCRKANQEISLWMSTTNLSFFFRGSWGSDQNNKMKAMQYLNEAQLLEEKYNDQPVIEIIDRAIESCFENKNEFDSYWSE</sequence>
<comment type="caution">
    <text evidence="1">The sequence shown here is derived from an EMBL/GenBank/DDBJ whole genome shotgun (WGS) entry which is preliminary data.</text>
</comment>
<gene>
    <name evidence="1" type="ORF">M9Y10_006690</name>
</gene>
<protein>
    <submittedName>
        <fullName evidence="1">Uncharacterized protein</fullName>
    </submittedName>
</protein>